<sequence length="371" mass="44500">MKIILKRGRNPFHVFKRCRSSTEGRPNCGHICLNDDKQNLKRFANLEKIHLKKNACTKKVEIFIDDLILLTKRKNVFSFYSFDLCFLIKLEILRNKEKMNLRKMPITLSSNNMIDFVNLVHACEEVAFEEYSPMEKKIFLKETQLNDTHAVNRCKYDNVGVEVVEEHCYENKEKIQRKEGTMKPHEMQRDLIENKLYENFKNDLIFYHTGDLMNSLDKVKKEDLTEKIDLPMSLNYIENYKILNLREEENNVYNKYIHLFEDMHNVKLIKAKHFETPEQDYHVQKKIKNIIKNMNNSELFLFYKCTQILNSFVFTYLFLNGHMDYKEAYRYSNLDYIYQFLKWGYVYDVNIYKDASALLTLSSLRLIRAVL</sequence>
<dbReference type="OMA" id="FESFDLC"/>
<evidence type="ECO:0000313" key="2">
    <source>
        <dbReference type="Proteomes" id="UP000195521"/>
    </source>
</evidence>
<dbReference type="PANTHER" id="PTHR21013:SF10">
    <property type="entry name" value="ATP SYNTHASE MITOCHONDRIAL F1 COMPLEX ASSEMBLY FACTOR 2"/>
    <property type="match status" value="1"/>
</dbReference>
<dbReference type="InterPro" id="IPR023335">
    <property type="entry name" value="ATP12_ortho_dom_sf"/>
</dbReference>
<dbReference type="AlphaFoldDB" id="A0A1Y1JIN8"/>
<keyword evidence="2" id="KW-1185">Reference proteome</keyword>
<proteinExistence type="predicted"/>
<protein>
    <recommendedName>
        <fullName evidence="3">ATP synthase mitochondrial F1 complex assembly factor 2</fullName>
    </recommendedName>
</protein>
<evidence type="ECO:0000313" key="1">
    <source>
        <dbReference type="EMBL" id="GAW79954.1"/>
    </source>
</evidence>
<dbReference type="PANTHER" id="PTHR21013">
    <property type="entry name" value="ATP SYNTHASE MITOCHONDRIAL F1 COMPLEX ASSEMBLY FACTOR 2/ATP12 PROTEIN, MITOCHONDRIAL PRECURSOR"/>
    <property type="match status" value="1"/>
</dbReference>
<dbReference type="GeneID" id="39746666"/>
<dbReference type="OrthoDB" id="381295at2759"/>
<dbReference type="Gene3D" id="1.10.3580.10">
    <property type="entry name" value="ATP12 ATPase"/>
    <property type="match status" value="1"/>
</dbReference>
<dbReference type="EMBL" id="BDQF01000007">
    <property type="protein sequence ID" value="GAW79954.1"/>
    <property type="molecule type" value="Genomic_DNA"/>
</dbReference>
<evidence type="ECO:0008006" key="3">
    <source>
        <dbReference type="Google" id="ProtNLM"/>
    </source>
</evidence>
<dbReference type="GO" id="GO:0005739">
    <property type="term" value="C:mitochondrion"/>
    <property type="evidence" value="ECO:0007669"/>
    <property type="project" value="TreeGrafter"/>
</dbReference>
<dbReference type="RefSeq" id="XP_028542543.1">
    <property type="nucleotide sequence ID" value="XM_028686742.1"/>
</dbReference>
<accession>A0A1Y1JIN8</accession>
<organism evidence="1 2">
    <name type="scientific">Plasmodium gonderi</name>
    <dbReference type="NCBI Taxonomy" id="77519"/>
    <lineage>
        <taxon>Eukaryota</taxon>
        <taxon>Sar</taxon>
        <taxon>Alveolata</taxon>
        <taxon>Apicomplexa</taxon>
        <taxon>Aconoidasida</taxon>
        <taxon>Haemosporida</taxon>
        <taxon>Plasmodiidae</taxon>
        <taxon>Plasmodium</taxon>
        <taxon>Plasmodium (Plasmodium)</taxon>
    </lineage>
</organism>
<gene>
    <name evidence="1" type="ORF">PGO_060980</name>
</gene>
<dbReference type="InterPro" id="IPR011419">
    <property type="entry name" value="ATP12_ATP_synth-F1-assembly"/>
</dbReference>
<dbReference type="Proteomes" id="UP000195521">
    <property type="component" value="Unassembled WGS sequence"/>
</dbReference>
<comment type="caution">
    <text evidence="1">The sequence shown here is derived from an EMBL/GenBank/DDBJ whole genome shotgun (WGS) entry which is preliminary data.</text>
</comment>
<name>A0A1Y1JIN8_PLAGO</name>
<dbReference type="GO" id="GO:0033615">
    <property type="term" value="P:mitochondrial proton-transporting ATP synthase complex assembly"/>
    <property type="evidence" value="ECO:0007669"/>
    <property type="project" value="TreeGrafter"/>
</dbReference>
<reference evidence="2" key="1">
    <citation type="submission" date="2017-04" db="EMBL/GenBank/DDBJ databases">
        <title>Plasmodium gonderi genome.</title>
        <authorList>
            <person name="Arisue N."/>
            <person name="Honma H."/>
            <person name="Kawai S."/>
            <person name="Tougan T."/>
            <person name="Tanabe K."/>
            <person name="Horii T."/>
        </authorList>
    </citation>
    <scope>NUCLEOTIDE SEQUENCE [LARGE SCALE GENOMIC DNA]</scope>
    <source>
        <strain evidence="2">ATCC 30045</strain>
    </source>
</reference>
<dbReference type="SUPFAM" id="SSF160909">
    <property type="entry name" value="ATP12-like"/>
    <property type="match status" value="1"/>
</dbReference>